<protein>
    <recommendedName>
        <fullName evidence="1">DUF3885 domain-containing protein</fullName>
    </recommendedName>
</protein>
<reference evidence="2" key="1">
    <citation type="submission" date="2021-01" db="EMBL/GenBank/DDBJ databases">
        <title>Whole genome shotgun sequence of Cellulomonas chitinilytica NBRC 110799.</title>
        <authorList>
            <person name="Komaki H."/>
            <person name="Tamura T."/>
        </authorList>
    </citation>
    <scope>NUCLEOTIDE SEQUENCE</scope>
    <source>
        <strain evidence="2">NBRC 110799</strain>
    </source>
</reference>
<accession>A0A919TZI6</accession>
<evidence type="ECO:0000313" key="2">
    <source>
        <dbReference type="EMBL" id="GIG20903.1"/>
    </source>
</evidence>
<sequence length="355" mass="39686">MRADMICIVPTADELTDAELAARFASVLSELAAETLRIEVHLGAAHDTYPAPLDEPPALAVIDDPSSVAALLEGLATADMTRRVVAQALPAIRIWFCDKDGEIGYVDLLSPSWVRGPWPYDGHLARPVLVDVLDRLGPTVWPRRTIEADLLEAPPAESLDARALATLWDARWPGVAPIAHGLPPRSDRWVRFHSLPGSKRYSDDEGEYEELLHRHHVVLDELASYEDAPEREVLVVTCSWSSTPTPAPRGAPITATLPDSRYWMSVLTSEPDEDDVGSWMHLFFDFLDRGDRRIERLLRLVADDIAAEVLIGDPSMRWLYHPYDGGADVYPATVELRDELRVRHRDWLSTHPSGY</sequence>
<dbReference type="EMBL" id="BONK01000004">
    <property type="protein sequence ID" value="GIG20903.1"/>
    <property type="molecule type" value="Genomic_DNA"/>
</dbReference>
<name>A0A919TZI6_9CELL</name>
<keyword evidence="3" id="KW-1185">Reference proteome</keyword>
<dbReference type="Pfam" id="PF13021">
    <property type="entry name" value="DUF3885"/>
    <property type="match status" value="1"/>
</dbReference>
<organism evidence="2 3">
    <name type="scientific">Cellulomonas chitinilytica</name>
    <dbReference type="NCBI Taxonomy" id="398759"/>
    <lineage>
        <taxon>Bacteria</taxon>
        <taxon>Bacillati</taxon>
        <taxon>Actinomycetota</taxon>
        <taxon>Actinomycetes</taxon>
        <taxon>Micrococcales</taxon>
        <taxon>Cellulomonadaceae</taxon>
        <taxon>Cellulomonas</taxon>
    </lineage>
</organism>
<proteinExistence type="predicted"/>
<evidence type="ECO:0000313" key="3">
    <source>
        <dbReference type="Proteomes" id="UP000632740"/>
    </source>
</evidence>
<dbReference type="Proteomes" id="UP000632740">
    <property type="component" value="Unassembled WGS sequence"/>
</dbReference>
<dbReference type="InterPro" id="IPR024976">
    <property type="entry name" value="DUF3885"/>
</dbReference>
<evidence type="ECO:0000259" key="1">
    <source>
        <dbReference type="Pfam" id="PF13021"/>
    </source>
</evidence>
<feature type="domain" description="DUF3885" evidence="1">
    <location>
        <begin position="186"/>
        <end position="352"/>
    </location>
</feature>
<gene>
    <name evidence="2" type="ORF">Cch01nite_16270</name>
</gene>
<comment type="caution">
    <text evidence="2">The sequence shown here is derived from an EMBL/GenBank/DDBJ whole genome shotgun (WGS) entry which is preliminary data.</text>
</comment>
<dbReference type="AlphaFoldDB" id="A0A919TZI6"/>